<reference evidence="3" key="1">
    <citation type="submission" date="2017-09" db="EMBL/GenBank/DDBJ databases">
        <title>Depth-based differentiation of microbial function through sediment-hosted aquifers and enrichment of novel symbionts in the deep terrestrial subsurface.</title>
        <authorList>
            <person name="Probst A.J."/>
            <person name="Ladd B."/>
            <person name="Jarett J.K."/>
            <person name="Geller-Mcgrath D.E."/>
            <person name="Sieber C.M.K."/>
            <person name="Emerson J.B."/>
            <person name="Anantharaman K."/>
            <person name="Thomas B.C."/>
            <person name="Malmstrom R."/>
            <person name="Stieglmeier M."/>
            <person name="Klingl A."/>
            <person name="Woyke T."/>
            <person name="Ryan C.M."/>
            <person name="Banfield J.F."/>
        </authorList>
    </citation>
    <scope>NUCLEOTIDE SEQUENCE [LARGE SCALE GENOMIC DNA]</scope>
</reference>
<proteinExistence type="predicted"/>
<keyword evidence="1" id="KW-1133">Transmembrane helix</keyword>
<accession>A0A2M8KVX8</accession>
<dbReference type="EMBL" id="PFEF01000010">
    <property type="protein sequence ID" value="PJE64060.1"/>
    <property type="molecule type" value="Genomic_DNA"/>
</dbReference>
<dbReference type="Proteomes" id="UP000229098">
    <property type="component" value="Unassembled WGS sequence"/>
</dbReference>
<keyword evidence="1" id="KW-0812">Transmembrane</keyword>
<gene>
    <name evidence="2" type="ORF">COU90_04285</name>
</gene>
<comment type="caution">
    <text evidence="2">The sequence shown here is derived from an EMBL/GenBank/DDBJ whole genome shotgun (WGS) entry which is preliminary data.</text>
</comment>
<evidence type="ECO:0000313" key="2">
    <source>
        <dbReference type="EMBL" id="PJE64060.1"/>
    </source>
</evidence>
<dbReference type="AlphaFoldDB" id="A0A2M8KVX8"/>
<sequence length="183" mass="21485">MSNFFQYQTFKESAMNLFEQILVGFNNGEWGFLFLYFFVIVLLFVITPTVGVITIVKFFQSGKKLKIEPIWKSRSGKPMVILSVSNVGAKGVYLEYYGFTKWNGEKVKEPVTHVELYKKFEPNDARKQLSFYSDIEGKPLELNMNDIYYFYVTTSVDDIFKKYNKPPIIRGIVWCYKRLKLIP</sequence>
<evidence type="ECO:0000256" key="1">
    <source>
        <dbReference type="SAM" id="Phobius"/>
    </source>
</evidence>
<organism evidence="2 3">
    <name type="scientific">Candidatus Ryanbacteria bacterium CG10_big_fil_rev_8_21_14_0_10_43_42</name>
    <dbReference type="NCBI Taxonomy" id="1974864"/>
    <lineage>
        <taxon>Bacteria</taxon>
        <taxon>Candidatus Ryaniibacteriota</taxon>
    </lineage>
</organism>
<name>A0A2M8KVX8_9BACT</name>
<keyword evidence="1" id="KW-0472">Membrane</keyword>
<feature type="transmembrane region" description="Helical" evidence="1">
    <location>
        <begin position="33"/>
        <end position="56"/>
    </location>
</feature>
<protein>
    <submittedName>
        <fullName evidence="2">Uncharacterized protein</fullName>
    </submittedName>
</protein>
<evidence type="ECO:0000313" key="3">
    <source>
        <dbReference type="Proteomes" id="UP000229098"/>
    </source>
</evidence>